<dbReference type="PANTHER" id="PTHR14255">
    <property type="entry name" value="CEREBLON"/>
    <property type="match status" value="1"/>
</dbReference>
<feature type="transmembrane region" description="Helical" evidence="5">
    <location>
        <begin position="218"/>
        <end position="251"/>
    </location>
</feature>
<name>W7XA88_TETTS</name>
<feature type="transmembrane region" description="Helical" evidence="5">
    <location>
        <begin position="423"/>
        <end position="440"/>
    </location>
</feature>
<dbReference type="EMBL" id="GG662622">
    <property type="protein sequence ID" value="EWS73298.1"/>
    <property type="molecule type" value="Genomic_DNA"/>
</dbReference>
<comment type="subcellular location">
    <subcellularLocation>
        <location evidence="1">Membrane</location>
        <topology evidence="1">Multi-pass membrane protein</topology>
    </subcellularLocation>
</comment>
<feature type="transmembrane region" description="Helical" evidence="5">
    <location>
        <begin position="452"/>
        <end position="474"/>
    </location>
</feature>
<dbReference type="GO" id="GO:0031464">
    <property type="term" value="C:Cul4A-RING E3 ubiquitin ligase complex"/>
    <property type="evidence" value="ECO:0007669"/>
    <property type="project" value="TreeGrafter"/>
</dbReference>
<dbReference type="KEGG" id="tet:TTHERM_000470451"/>
<reference evidence="7" key="1">
    <citation type="journal article" date="2006" name="PLoS Biol.">
        <title>Macronuclear genome sequence of the ciliate Tetrahymena thermophila, a model eukaryote.</title>
        <authorList>
            <person name="Eisen J.A."/>
            <person name="Coyne R.S."/>
            <person name="Wu M."/>
            <person name="Wu D."/>
            <person name="Thiagarajan M."/>
            <person name="Wortman J.R."/>
            <person name="Badger J.H."/>
            <person name="Ren Q."/>
            <person name="Amedeo P."/>
            <person name="Jones K.M."/>
            <person name="Tallon L.J."/>
            <person name="Delcher A.L."/>
            <person name="Salzberg S.L."/>
            <person name="Silva J.C."/>
            <person name="Haas B.J."/>
            <person name="Majoros W.H."/>
            <person name="Farzad M."/>
            <person name="Carlton J.M."/>
            <person name="Smith R.K. Jr."/>
            <person name="Garg J."/>
            <person name="Pearlman R.E."/>
            <person name="Karrer K.M."/>
            <person name="Sun L."/>
            <person name="Manning G."/>
            <person name="Elde N.C."/>
            <person name="Turkewitz A.P."/>
            <person name="Asai D.J."/>
            <person name="Wilkes D.E."/>
            <person name="Wang Y."/>
            <person name="Cai H."/>
            <person name="Collins K."/>
            <person name="Stewart B.A."/>
            <person name="Lee S.R."/>
            <person name="Wilamowska K."/>
            <person name="Weinberg Z."/>
            <person name="Ruzzo W.L."/>
            <person name="Wloga D."/>
            <person name="Gaertig J."/>
            <person name="Frankel J."/>
            <person name="Tsao C.-C."/>
            <person name="Gorovsky M.A."/>
            <person name="Keeling P.J."/>
            <person name="Waller R.F."/>
            <person name="Patron N.J."/>
            <person name="Cherry J.M."/>
            <person name="Stover N.A."/>
            <person name="Krieger C.J."/>
            <person name="del Toro C."/>
            <person name="Ryder H.F."/>
            <person name="Williamson S.C."/>
            <person name="Barbeau R.A."/>
            <person name="Hamilton E.P."/>
            <person name="Orias E."/>
        </authorList>
    </citation>
    <scope>NUCLEOTIDE SEQUENCE [LARGE SCALE GENOMIC DNA]</scope>
    <source>
        <strain evidence="7">SB210</strain>
    </source>
</reference>
<dbReference type="AlphaFoldDB" id="W7XA88"/>
<dbReference type="GO" id="GO:0016020">
    <property type="term" value="C:membrane"/>
    <property type="evidence" value="ECO:0007669"/>
    <property type="project" value="UniProtKB-SubCell"/>
</dbReference>
<dbReference type="GO" id="GO:0016567">
    <property type="term" value="P:protein ubiquitination"/>
    <property type="evidence" value="ECO:0007669"/>
    <property type="project" value="TreeGrafter"/>
</dbReference>
<accession>W7XA88</accession>
<feature type="transmembrane region" description="Helical" evidence="5">
    <location>
        <begin position="313"/>
        <end position="331"/>
    </location>
</feature>
<keyword evidence="2 5" id="KW-0812">Transmembrane</keyword>
<feature type="transmembrane region" description="Helical" evidence="5">
    <location>
        <begin position="79"/>
        <end position="96"/>
    </location>
</feature>
<dbReference type="Proteomes" id="UP000009168">
    <property type="component" value="Unassembled WGS sequence"/>
</dbReference>
<evidence type="ECO:0000256" key="1">
    <source>
        <dbReference type="ARBA" id="ARBA00004141"/>
    </source>
</evidence>
<dbReference type="GeneID" id="24439139"/>
<evidence type="ECO:0000313" key="7">
    <source>
        <dbReference type="Proteomes" id="UP000009168"/>
    </source>
</evidence>
<evidence type="ECO:0000256" key="4">
    <source>
        <dbReference type="ARBA" id="ARBA00023136"/>
    </source>
</evidence>
<dbReference type="OrthoDB" id="301723at2759"/>
<keyword evidence="7" id="KW-1185">Reference proteome</keyword>
<dbReference type="InterPro" id="IPR002781">
    <property type="entry name" value="TM_pro_TauE-like"/>
</dbReference>
<gene>
    <name evidence="6" type="ORF">TTHERM_000470451</name>
</gene>
<dbReference type="STRING" id="312017.W7XA88"/>
<proteinExistence type="predicted"/>
<sequence length="641" mass="73422">MVNKQKLNYTKILIWLLYQLVALKKLLQQSYIFSINSKQLAYLLFIYRVRIKPNQKFFSKKSLSKNLIKVIKKFREMKILIKNLLCILIINLAFLYQESASQDVFGQNLKEQFDNTQSQLMYTLEDEHQNKQSNEVTEQELDQNKQLRQLEDYQNNDDEQINQEFNTSSIQEELEKLKEYEAKLNQKCFVDSDCDVKQMCQQGRCQRKSVFPLNFPEIFGSIVIITILGFGQAAGIGGGTSITPILLALFLYDTKKSVALVILLVFSSSLGNTIQISRERTHDGVPVIEYRLILVTLPTLIVGTVYGVAVNKFLPSIAVCILLVILLAQQIQKSYLRYKNMRKNELKLIKNSSLLSSQDKVIDDEQIKSQIQSQQQNQYQQEVNQMIPLLDITAVDQVDSKLTQKQELQALIKEEQDLYPKKTITQICAVSAFVIIFSLLRGGSKFDSLLGIQACGFIYQLMNLIISITFFYWITQIMKEYNETEKKKENLGYDFPYGKLTFEAMREYAKTGLLAGFLGGMLGIGGGIILIPRWLEYGISSTRTTACTLTIICFTTFNSFFQFYLSGVYTIGEIVFFSFIAFLSSFICKAVKNYVKRTKKESILVLILTIFMIVASSLLSGIVIYHAVDNFEDSTKFGRFC</sequence>
<organism evidence="6 7">
    <name type="scientific">Tetrahymena thermophila (strain SB210)</name>
    <dbReference type="NCBI Taxonomy" id="312017"/>
    <lineage>
        <taxon>Eukaryota</taxon>
        <taxon>Sar</taxon>
        <taxon>Alveolata</taxon>
        <taxon>Ciliophora</taxon>
        <taxon>Intramacronucleata</taxon>
        <taxon>Oligohymenophorea</taxon>
        <taxon>Hymenostomatida</taxon>
        <taxon>Tetrahymenina</taxon>
        <taxon>Tetrahymenidae</taxon>
        <taxon>Tetrahymena</taxon>
    </lineage>
</organism>
<evidence type="ECO:0000313" key="6">
    <source>
        <dbReference type="EMBL" id="EWS73298.1"/>
    </source>
</evidence>
<feature type="transmembrane region" description="Helical" evidence="5">
    <location>
        <begin position="258"/>
        <end position="276"/>
    </location>
</feature>
<feature type="transmembrane region" description="Helical" evidence="5">
    <location>
        <begin position="513"/>
        <end position="535"/>
    </location>
</feature>
<dbReference type="InParanoid" id="W7XA88"/>
<feature type="transmembrane region" description="Helical" evidence="5">
    <location>
        <begin position="603"/>
        <end position="628"/>
    </location>
</feature>
<evidence type="ECO:0000256" key="5">
    <source>
        <dbReference type="SAM" id="Phobius"/>
    </source>
</evidence>
<evidence type="ECO:0000256" key="2">
    <source>
        <dbReference type="ARBA" id="ARBA00022692"/>
    </source>
</evidence>
<keyword evidence="4 5" id="KW-0472">Membrane</keyword>
<dbReference type="PANTHER" id="PTHR14255:SF3">
    <property type="entry name" value="SULFITE EXPORTER TAUE_SAFE FAMILY PROTEIN 5-RELATED"/>
    <property type="match status" value="1"/>
</dbReference>
<evidence type="ECO:0000256" key="3">
    <source>
        <dbReference type="ARBA" id="ARBA00022989"/>
    </source>
</evidence>
<feature type="transmembrane region" description="Helical" evidence="5">
    <location>
        <begin position="571"/>
        <end position="591"/>
    </location>
</feature>
<dbReference type="RefSeq" id="XP_012654147.1">
    <property type="nucleotide sequence ID" value="XM_012798693.1"/>
</dbReference>
<keyword evidence="3 5" id="KW-1133">Transmembrane helix</keyword>
<dbReference type="Pfam" id="PF01925">
    <property type="entry name" value="TauE"/>
    <property type="match status" value="2"/>
</dbReference>
<protein>
    <submittedName>
        <fullName evidence="6">Sulfite exporter TauE/SafE</fullName>
    </submittedName>
</protein>